<evidence type="ECO:0000313" key="2">
    <source>
        <dbReference type="Proteomes" id="UP000271087"/>
    </source>
</evidence>
<protein>
    <submittedName>
        <fullName evidence="1">Uncharacterized protein</fullName>
    </submittedName>
</protein>
<dbReference type="EMBL" id="UYRW01003573">
    <property type="protein sequence ID" value="VDK89452.1"/>
    <property type="molecule type" value="Genomic_DNA"/>
</dbReference>
<evidence type="ECO:0000313" key="1">
    <source>
        <dbReference type="EMBL" id="VDK89452.1"/>
    </source>
</evidence>
<organism evidence="1 2">
    <name type="scientific">Onchocerca ochengi</name>
    <name type="common">Filarial nematode worm</name>
    <dbReference type="NCBI Taxonomy" id="42157"/>
    <lineage>
        <taxon>Eukaryota</taxon>
        <taxon>Metazoa</taxon>
        <taxon>Ecdysozoa</taxon>
        <taxon>Nematoda</taxon>
        <taxon>Chromadorea</taxon>
        <taxon>Rhabditida</taxon>
        <taxon>Spirurina</taxon>
        <taxon>Spiruromorpha</taxon>
        <taxon>Filarioidea</taxon>
        <taxon>Onchocercidae</taxon>
        <taxon>Onchocerca</taxon>
    </lineage>
</organism>
<proteinExistence type="predicted"/>
<name>A0A3P6TMR5_ONCOC</name>
<keyword evidence="2" id="KW-1185">Reference proteome</keyword>
<dbReference type="AlphaFoldDB" id="A0A3P6TMR5"/>
<sequence>PTDDPVRSGCPVDFDSYTTSKGLMPKNAGFVWRTQLYITKSAQRA</sequence>
<reference evidence="1 2" key="1">
    <citation type="submission" date="2018-08" db="EMBL/GenBank/DDBJ databases">
        <authorList>
            <person name="Laetsch R D."/>
            <person name="Stevens L."/>
            <person name="Kumar S."/>
            <person name="Blaxter L. M."/>
        </authorList>
    </citation>
    <scope>NUCLEOTIDE SEQUENCE [LARGE SCALE GENOMIC DNA]</scope>
</reference>
<accession>A0A3P6TMR5</accession>
<gene>
    <name evidence="1" type="ORF">NOO_LOCUS8492</name>
</gene>
<dbReference type="Proteomes" id="UP000271087">
    <property type="component" value="Unassembled WGS sequence"/>
</dbReference>
<feature type="non-terminal residue" evidence="1">
    <location>
        <position position="1"/>
    </location>
</feature>